<gene>
    <name evidence="8" type="ORF">JWG45_10180</name>
</gene>
<evidence type="ECO:0000256" key="2">
    <source>
        <dbReference type="ARBA" id="ARBA00001946"/>
    </source>
</evidence>
<dbReference type="PANTHER" id="PTHR12992:SF11">
    <property type="entry name" value="MITOCHONDRIAL COENZYME A DIPHOSPHATASE NUDT8"/>
    <property type="match status" value="1"/>
</dbReference>
<evidence type="ECO:0000259" key="7">
    <source>
        <dbReference type="PROSITE" id="PS51462"/>
    </source>
</evidence>
<comment type="cofactor">
    <cofactor evidence="2">
        <name>Mg(2+)</name>
        <dbReference type="ChEBI" id="CHEBI:18420"/>
    </cofactor>
</comment>
<evidence type="ECO:0000313" key="9">
    <source>
        <dbReference type="Proteomes" id="UP000724686"/>
    </source>
</evidence>
<name>A0ABS2UF63_9LEPT</name>
<evidence type="ECO:0000256" key="4">
    <source>
        <dbReference type="ARBA" id="ARBA00022801"/>
    </source>
</evidence>
<protein>
    <submittedName>
        <fullName evidence="8">CoA pyrophosphatase</fullName>
    </submittedName>
</protein>
<dbReference type="CDD" id="cd03426">
    <property type="entry name" value="NUDIX_CoAse_Nudt7"/>
    <property type="match status" value="1"/>
</dbReference>
<evidence type="ECO:0000313" key="8">
    <source>
        <dbReference type="EMBL" id="MBM9577520.1"/>
    </source>
</evidence>
<dbReference type="PANTHER" id="PTHR12992">
    <property type="entry name" value="NUDIX HYDROLASE"/>
    <property type="match status" value="1"/>
</dbReference>
<evidence type="ECO:0000256" key="5">
    <source>
        <dbReference type="ARBA" id="ARBA00022842"/>
    </source>
</evidence>
<sequence>MKFDFQALKNKLAIPQESFNGIPAQPLDGEENTKASSVILPIYEKPDDTQGIILQKRNSNLKAHPGQISFPGGAHSSHDKNLLETALREWEEEMGESSSVLEVLGEYPGLYTHTGFHISPFIARYKGTFRFNPNPEEVERPILLDLNRLKTSPFYSIRIRRSGAKELEIYYFDLEEGLLWGATGRIIVNFLREHAKFDREPTQVEPNLGFPPFFDPIRKFSKKS</sequence>
<dbReference type="RefSeq" id="WP_205279636.1">
    <property type="nucleotide sequence ID" value="NZ_JAFFPU010000035.1"/>
</dbReference>
<dbReference type="Gene3D" id="3.90.79.10">
    <property type="entry name" value="Nucleoside Triphosphate Pyrophosphohydrolase"/>
    <property type="match status" value="1"/>
</dbReference>
<keyword evidence="9" id="KW-1185">Reference proteome</keyword>
<comment type="caution">
    <text evidence="8">The sequence shown here is derived from an EMBL/GenBank/DDBJ whole genome shotgun (WGS) entry which is preliminary data.</text>
</comment>
<dbReference type="Proteomes" id="UP000724686">
    <property type="component" value="Unassembled WGS sequence"/>
</dbReference>
<dbReference type="Pfam" id="PF00293">
    <property type="entry name" value="NUDIX"/>
    <property type="match status" value="1"/>
</dbReference>
<dbReference type="InterPro" id="IPR000086">
    <property type="entry name" value="NUDIX_hydrolase_dom"/>
</dbReference>
<evidence type="ECO:0000256" key="1">
    <source>
        <dbReference type="ARBA" id="ARBA00001936"/>
    </source>
</evidence>
<dbReference type="PROSITE" id="PS51462">
    <property type="entry name" value="NUDIX"/>
    <property type="match status" value="1"/>
</dbReference>
<keyword evidence="5" id="KW-0460">Magnesium</keyword>
<proteinExistence type="predicted"/>
<reference evidence="8 9" key="1">
    <citation type="submission" date="2021-02" db="EMBL/GenBank/DDBJ databases">
        <title>Leptospira ainlahdjerensis sp. nov., Leptospira ainazelensis sp. nov., Leptospira abararensis sp. nov. and Leptospira chreensis sp. nov., four new species isolated from water sources in Algeria.</title>
        <authorList>
            <person name="Amara Korba A."/>
            <person name="Kainiu M."/>
            <person name="Vincent A.T."/>
            <person name="Mariet J.-F."/>
            <person name="Veyrier F.J."/>
            <person name="Goarant C."/>
            <person name="Picardeau M."/>
        </authorList>
    </citation>
    <scope>NUCLEOTIDE SEQUENCE [LARGE SCALE GENOMIC DNA]</scope>
    <source>
        <strain evidence="8 9">201903070</strain>
    </source>
</reference>
<dbReference type="EMBL" id="JAFFPU010000035">
    <property type="protein sequence ID" value="MBM9577520.1"/>
    <property type="molecule type" value="Genomic_DNA"/>
</dbReference>
<keyword evidence="4" id="KW-0378">Hydrolase</keyword>
<evidence type="ECO:0000256" key="6">
    <source>
        <dbReference type="ARBA" id="ARBA00023211"/>
    </source>
</evidence>
<accession>A0ABS2UF63</accession>
<evidence type="ECO:0000256" key="3">
    <source>
        <dbReference type="ARBA" id="ARBA00022723"/>
    </source>
</evidence>
<keyword evidence="6" id="KW-0464">Manganese</keyword>
<dbReference type="InterPro" id="IPR015797">
    <property type="entry name" value="NUDIX_hydrolase-like_dom_sf"/>
</dbReference>
<feature type="domain" description="Nudix hydrolase" evidence="7">
    <location>
        <begin position="33"/>
        <end position="168"/>
    </location>
</feature>
<dbReference type="InterPro" id="IPR045121">
    <property type="entry name" value="CoAse"/>
</dbReference>
<comment type="cofactor">
    <cofactor evidence="1">
        <name>Mn(2+)</name>
        <dbReference type="ChEBI" id="CHEBI:29035"/>
    </cofactor>
</comment>
<keyword evidence="3" id="KW-0479">Metal-binding</keyword>
<dbReference type="SUPFAM" id="SSF55811">
    <property type="entry name" value="Nudix"/>
    <property type="match status" value="1"/>
</dbReference>
<organism evidence="8 9">
    <name type="scientific">Leptospira ainlahdjerensis</name>
    <dbReference type="NCBI Taxonomy" id="2810033"/>
    <lineage>
        <taxon>Bacteria</taxon>
        <taxon>Pseudomonadati</taxon>
        <taxon>Spirochaetota</taxon>
        <taxon>Spirochaetia</taxon>
        <taxon>Leptospirales</taxon>
        <taxon>Leptospiraceae</taxon>
        <taxon>Leptospira</taxon>
    </lineage>
</organism>